<dbReference type="NCBIfam" id="TIGR00229">
    <property type="entry name" value="sensory_box"/>
    <property type="match status" value="2"/>
</dbReference>
<evidence type="ECO:0000259" key="3">
    <source>
        <dbReference type="PROSITE" id="PS50113"/>
    </source>
</evidence>
<evidence type="ECO:0000259" key="5">
    <source>
        <dbReference type="PROSITE" id="PS50887"/>
    </source>
</evidence>
<dbReference type="SUPFAM" id="SSF55785">
    <property type="entry name" value="PYP-like sensor domain (PAS domain)"/>
    <property type="match status" value="2"/>
</dbReference>
<gene>
    <name evidence="6" type="ORF">JOC49_002609</name>
</gene>
<dbReference type="CDD" id="cd01949">
    <property type="entry name" value="GGDEF"/>
    <property type="match status" value="1"/>
</dbReference>
<dbReference type="Gene3D" id="3.30.450.20">
    <property type="entry name" value="PAS domain"/>
    <property type="match status" value="2"/>
</dbReference>
<evidence type="ECO:0000259" key="2">
    <source>
        <dbReference type="PROSITE" id="PS50112"/>
    </source>
</evidence>
<dbReference type="PANTHER" id="PTHR46663">
    <property type="entry name" value="DIGUANYLATE CYCLASE DGCT-RELATED"/>
    <property type="match status" value="1"/>
</dbReference>
<organism evidence="6 7">
    <name type="scientific">Fusibacter tunisiensis</name>
    <dbReference type="NCBI Taxonomy" id="1008308"/>
    <lineage>
        <taxon>Bacteria</taxon>
        <taxon>Bacillati</taxon>
        <taxon>Bacillota</taxon>
        <taxon>Clostridia</taxon>
        <taxon>Eubacteriales</taxon>
        <taxon>Eubacteriales Family XII. Incertae Sedis</taxon>
        <taxon>Fusibacter</taxon>
    </lineage>
</organism>
<dbReference type="SUPFAM" id="SSF55073">
    <property type="entry name" value="Nucleotide cyclase"/>
    <property type="match status" value="1"/>
</dbReference>
<dbReference type="InterPro" id="IPR001610">
    <property type="entry name" value="PAC"/>
</dbReference>
<accession>A0ABS2MUC5</accession>
<feature type="domain" description="GGDEF" evidence="5">
    <location>
        <begin position="412"/>
        <end position="538"/>
    </location>
</feature>
<dbReference type="NCBIfam" id="TIGR00254">
    <property type="entry name" value="GGDEF"/>
    <property type="match status" value="1"/>
</dbReference>
<dbReference type="InterPro" id="IPR029787">
    <property type="entry name" value="Nucleotide_cyclase"/>
</dbReference>
<evidence type="ECO:0000256" key="1">
    <source>
        <dbReference type="SAM" id="Coils"/>
    </source>
</evidence>
<dbReference type="PANTHER" id="PTHR46663:SF4">
    <property type="entry name" value="DIGUANYLATE CYCLASE DGCT-RELATED"/>
    <property type="match status" value="1"/>
</dbReference>
<dbReference type="Proteomes" id="UP000767854">
    <property type="component" value="Unassembled WGS sequence"/>
</dbReference>
<dbReference type="PROSITE" id="PS50885">
    <property type="entry name" value="HAMP"/>
    <property type="match status" value="1"/>
</dbReference>
<dbReference type="SMART" id="SM00267">
    <property type="entry name" value="GGDEF"/>
    <property type="match status" value="1"/>
</dbReference>
<keyword evidence="1" id="KW-0175">Coiled coil</keyword>
<comment type="caution">
    <text evidence="6">The sequence shown here is derived from an EMBL/GenBank/DDBJ whole genome shotgun (WGS) entry which is preliminary data.</text>
</comment>
<dbReference type="SMART" id="SM00091">
    <property type="entry name" value="PAS"/>
    <property type="match status" value="2"/>
</dbReference>
<evidence type="ECO:0000259" key="4">
    <source>
        <dbReference type="PROSITE" id="PS50885"/>
    </source>
</evidence>
<evidence type="ECO:0000313" key="6">
    <source>
        <dbReference type="EMBL" id="MBM7563034.1"/>
    </source>
</evidence>
<feature type="domain" description="PAS" evidence="2">
    <location>
        <begin position="124"/>
        <end position="169"/>
    </location>
</feature>
<dbReference type="SMART" id="SM00304">
    <property type="entry name" value="HAMP"/>
    <property type="match status" value="1"/>
</dbReference>
<feature type="domain" description="PAC" evidence="3">
    <location>
        <begin position="321"/>
        <end position="380"/>
    </location>
</feature>
<proteinExistence type="predicted"/>
<dbReference type="PROSITE" id="PS50887">
    <property type="entry name" value="GGDEF"/>
    <property type="match status" value="1"/>
</dbReference>
<dbReference type="RefSeq" id="WP_204665457.1">
    <property type="nucleotide sequence ID" value="NZ_JAFBDT010000054.1"/>
</dbReference>
<dbReference type="CDD" id="cd06225">
    <property type="entry name" value="HAMP"/>
    <property type="match status" value="1"/>
</dbReference>
<dbReference type="InterPro" id="IPR052163">
    <property type="entry name" value="DGC-Regulatory_Protein"/>
</dbReference>
<dbReference type="InterPro" id="IPR035965">
    <property type="entry name" value="PAS-like_dom_sf"/>
</dbReference>
<dbReference type="PROSITE" id="PS50113">
    <property type="entry name" value="PAC"/>
    <property type="match status" value="1"/>
</dbReference>
<dbReference type="SMART" id="SM00086">
    <property type="entry name" value="PAC"/>
    <property type="match status" value="1"/>
</dbReference>
<dbReference type="EMBL" id="JAFBDT010000054">
    <property type="protein sequence ID" value="MBM7563034.1"/>
    <property type="molecule type" value="Genomic_DNA"/>
</dbReference>
<dbReference type="Pfam" id="PF13426">
    <property type="entry name" value="PAS_9"/>
    <property type="match status" value="2"/>
</dbReference>
<feature type="domain" description="HAMP" evidence="4">
    <location>
        <begin position="72"/>
        <end position="119"/>
    </location>
</feature>
<dbReference type="InterPro" id="IPR003660">
    <property type="entry name" value="HAMP_dom"/>
</dbReference>
<name>A0ABS2MUC5_9FIRM</name>
<feature type="domain" description="PAS" evidence="2">
    <location>
        <begin position="249"/>
        <end position="316"/>
    </location>
</feature>
<sequence length="538" mass="60917">MGVNSNKIINYVNTLLNDATIPPEVPNELRDVEGIFEIDHTIRNLRQAIKLVGNGDLSEQLIGKGYLMGTVKSLQATLRNLIWQTKSISEGDFSHRVDFLGEFSDSFNSMARKLQQTISDLNDARALFELFFDTIPDATMIVSSKNLELFNCNQAFADMIGLSKNEILGCSLEKLRIFSDENQLKVFKRAISETDHVMNLSINLGSSEERTIYGLLSTAVIWINNEKYILSVIKNVTELKLLENKLRESEERHRLIADNASDVIWTMDLNGRFTYLSPSVEKFRGYTVEEVMKQSKEELLCPDSLALMEKGLEDAIYYVQNNLPIKVFRGDMEQPCKDGSTVWTDLTVSGIYDKEGQFLGMLGVSRNITDRKKMEEEITRLTEVDRLTGLYNRYKLDAVLKSEIERSRRSDSVFSIILLDIDDFKKVNDGHGHIIGDSVLKEFSEIIKSSIRKNDTAGRWGGEEFMIILPDSDCDGGMVLAEKLRAKINEHKFDAVTHMSASFGVASFEKEISGIELVARADNAMYRAKRTGKNKVCR</sequence>
<feature type="coiled-coil region" evidence="1">
    <location>
        <begin position="232"/>
        <end position="259"/>
    </location>
</feature>
<dbReference type="Pfam" id="PF00990">
    <property type="entry name" value="GGDEF"/>
    <property type="match status" value="1"/>
</dbReference>
<dbReference type="InterPro" id="IPR043128">
    <property type="entry name" value="Rev_trsase/Diguanyl_cyclase"/>
</dbReference>
<dbReference type="InterPro" id="IPR000160">
    <property type="entry name" value="GGDEF_dom"/>
</dbReference>
<dbReference type="PROSITE" id="PS50112">
    <property type="entry name" value="PAS"/>
    <property type="match status" value="2"/>
</dbReference>
<dbReference type="CDD" id="cd00130">
    <property type="entry name" value="PAS"/>
    <property type="match status" value="1"/>
</dbReference>
<keyword evidence="7" id="KW-1185">Reference proteome</keyword>
<dbReference type="InterPro" id="IPR000014">
    <property type="entry name" value="PAS"/>
</dbReference>
<protein>
    <submittedName>
        <fullName evidence="6">Diguanylate cyclase (GGDEF)-like protein/PAS domain S-box-containing protein</fullName>
    </submittedName>
</protein>
<dbReference type="InterPro" id="IPR000700">
    <property type="entry name" value="PAS-assoc_C"/>
</dbReference>
<reference evidence="6 7" key="1">
    <citation type="submission" date="2021-01" db="EMBL/GenBank/DDBJ databases">
        <title>Genomic Encyclopedia of Type Strains, Phase IV (KMG-IV): sequencing the most valuable type-strain genomes for metagenomic binning, comparative biology and taxonomic classification.</title>
        <authorList>
            <person name="Goeker M."/>
        </authorList>
    </citation>
    <scope>NUCLEOTIDE SEQUENCE [LARGE SCALE GENOMIC DNA]</scope>
    <source>
        <strain evidence="6 7">DSM 24436</strain>
    </source>
</reference>
<evidence type="ECO:0000313" key="7">
    <source>
        <dbReference type="Proteomes" id="UP000767854"/>
    </source>
</evidence>
<dbReference type="Gene3D" id="3.30.70.270">
    <property type="match status" value="1"/>
</dbReference>